<keyword evidence="14 20" id="KW-1015">Disulfide bond</keyword>
<evidence type="ECO:0000256" key="17">
    <source>
        <dbReference type="PIRSR" id="PIRSR600823-1"/>
    </source>
</evidence>
<protein>
    <recommendedName>
        <fullName evidence="5 21">Peroxidase</fullName>
        <ecNumber evidence="5 21">1.11.1.7</ecNumber>
    </recommendedName>
</protein>
<feature type="site" description="Transition state stabilizer" evidence="19">
    <location>
        <position position="79"/>
    </location>
</feature>
<dbReference type="FunFam" id="1.10.420.10:FF:000001">
    <property type="entry name" value="Peroxidase"/>
    <property type="match status" value="1"/>
</dbReference>
<feature type="active site" description="Proton acceptor" evidence="17">
    <location>
        <position position="83"/>
    </location>
</feature>
<keyword evidence="10 21" id="KW-0732">Signal</keyword>
<evidence type="ECO:0000256" key="14">
    <source>
        <dbReference type="ARBA" id="ARBA00023157"/>
    </source>
</evidence>
<dbReference type="CDD" id="cd00693">
    <property type="entry name" value="secretory_peroxidase"/>
    <property type="match status" value="1"/>
</dbReference>
<feature type="disulfide bond" evidence="20">
    <location>
        <begin position="85"/>
        <end position="90"/>
    </location>
</feature>
<evidence type="ECO:0000256" key="8">
    <source>
        <dbReference type="ARBA" id="ARBA00022617"/>
    </source>
</evidence>
<feature type="binding site" evidence="18">
    <location>
        <position position="93"/>
    </location>
    <ligand>
        <name>Ca(2+)</name>
        <dbReference type="ChEBI" id="CHEBI:29108"/>
        <label>1</label>
    </ligand>
</feature>
<dbReference type="PRINTS" id="PR00461">
    <property type="entry name" value="PLPEROXIDASE"/>
</dbReference>
<evidence type="ECO:0000256" key="6">
    <source>
        <dbReference type="ARBA" id="ARBA00022525"/>
    </source>
</evidence>
<dbReference type="GO" id="GO:0020037">
    <property type="term" value="F:heme binding"/>
    <property type="evidence" value="ECO:0007669"/>
    <property type="project" value="UniProtKB-UniRule"/>
</dbReference>
<evidence type="ECO:0000256" key="11">
    <source>
        <dbReference type="ARBA" id="ARBA00022837"/>
    </source>
</evidence>
<evidence type="ECO:0000256" key="12">
    <source>
        <dbReference type="ARBA" id="ARBA00023002"/>
    </source>
</evidence>
<evidence type="ECO:0000256" key="1">
    <source>
        <dbReference type="ARBA" id="ARBA00000189"/>
    </source>
</evidence>
<reference evidence="23" key="1">
    <citation type="submission" date="2022-07" db="EMBL/GenBank/DDBJ databases">
        <authorList>
            <person name="Macas J."/>
            <person name="Novak P."/>
            <person name="Neumann P."/>
        </authorList>
    </citation>
    <scope>NUCLEOTIDE SEQUENCE</scope>
</reference>
<accession>A0A9P0ZQF2</accession>
<keyword evidence="12 21" id="KW-0560">Oxidoreductase</keyword>
<comment type="cofactor">
    <cofactor evidence="18 21">
        <name>Ca(2+)</name>
        <dbReference type="ChEBI" id="CHEBI:29108"/>
    </cofactor>
    <text evidence="18 21">Binds 2 calcium ions per subunit.</text>
</comment>
<dbReference type="InterPro" id="IPR010255">
    <property type="entry name" value="Haem_peroxidase_sf"/>
</dbReference>
<gene>
    <name evidence="23" type="ORF">CEURO_LOCUS18089</name>
</gene>
<evidence type="ECO:0000259" key="22">
    <source>
        <dbReference type="PROSITE" id="PS50873"/>
    </source>
</evidence>
<feature type="signal peptide" evidence="21">
    <location>
        <begin position="1"/>
        <end position="20"/>
    </location>
</feature>
<feature type="domain" description="Plant heme peroxidase family profile" evidence="22">
    <location>
        <begin position="42"/>
        <end position="336"/>
    </location>
</feature>
<feature type="disulfide bond" evidence="20">
    <location>
        <begin position="218"/>
        <end position="246"/>
    </location>
</feature>
<name>A0A9P0ZQF2_CUSEU</name>
<dbReference type="GO" id="GO:0140825">
    <property type="term" value="F:lactoperoxidase activity"/>
    <property type="evidence" value="ECO:0007669"/>
    <property type="project" value="UniProtKB-EC"/>
</dbReference>
<evidence type="ECO:0000256" key="10">
    <source>
        <dbReference type="ARBA" id="ARBA00022729"/>
    </source>
</evidence>
<evidence type="ECO:0000256" key="4">
    <source>
        <dbReference type="ARBA" id="ARBA00006873"/>
    </source>
</evidence>
<dbReference type="PANTHER" id="PTHR31517">
    <property type="match status" value="1"/>
</dbReference>
<feature type="binding site" evidence="18">
    <location>
        <position position="264"/>
    </location>
    <ligand>
        <name>Ca(2+)</name>
        <dbReference type="ChEBI" id="CHEBI:29108"/>
        <label>2</label>
    </ligand>
</feature>
<keyword evidence="8 21" id="KW-0349">Heme</keyword>
<dbReference type="EMBL" id="CAMAPE010000051">
    <property type="protein sequence ID" value="CAH9108385.1"/>
    <property type="molecule type" value="Genomic_DNA"/>
</dbReference>
<feature type="binding site" evidence="18">
    <location>
        <position position="106"/>
    </location>
    <ligand>
        <name>Ca(2+)</name>
        <dbReference type="ChEBI" id="CHEBI:29108"/>
        <label>1</label>
    </ligand>
</feature>
<dbReference type="Pfam" id="PF00141">
    <property type="entry name" value="peroxidase"/>
    <property type="match status" value="1"/>
</dbReference>
<keyword evidence="9 18" id="KW-0479">Metal-binding</keyword>
<dbReference type="PROSITE" id="PS00435">
    <property type="entry name" value="PEROXIDASE_1"/>
    <property type="match status" value="1"/>
</dbReference>
<keyword evidence="16 21" id="KW-0376">Hydrogen peroxide</keyword>
<evidence type="ECO:0000256" key="13">
    <source>
        <dbReference type="ARBA" id="ARBA00023004"/>
    </source>
</evidence>
<comment type="similarity">
    <text evidence="4">Belongs to the peroxidase family. Ascorbate peroxidase subfamily.</text>
</comment>
<dbReference type="Proteomes" id="UP001152484">
    <property type="component" value="Unassembled WGS sequence"/>
</dbReference>
<evidence type="ECO:0000256" key="5">
    <source>
        <dbReference type="ARBA" id="ARBA00012313"/>
    </source>
</evidence>
<keyword evidence="24" id="KW-1185">Reference proteome</keyword>
<keyword evidence="15" id="KW-0325">Glycoprotein</keyword>
<dbReference type="Gene3D" id="1.10.520.10">
    <property type="match status" value="1"/>
</dbReference>
<dbReference type="Gene3D" id="1.10.420.10">
    <property type="entry name" value="Peroxidase, domain 2"/>
    <property type="match status" value="1"/>
</dbReference>
<feature type="binding site" evidence="18">
    <location>
        <position position="256"/>
    </location>
    <ligand>
        <name>Ca(2+)</name>
        <dbReference type="ChEBI" id="CHEBI:29108"/>
        <label>2</label>
    </ligand>
</feature>
<dbReference type="OrthoDB" id="2113341at2759"/>
<sequence length="336" mass="37889">MAKIARIFVVFCMMSHFVHALSFPDFFRPFFPPQREGDENAGLRVRFYDQTCPRVEEIVKDQMVKAFQNDSGLAAAMVRLQSHDCFVNGCDGSIMLDQVAGGGRVEKQAPANGKTVRGFDLIDLVKDEVEKECPGVVSCADILTFLSRDALVMSGLPEFDVPSGRRDGTISREEDAVKNIASPNNTVDQMMKLFEMKGLNQEDMVALLGAHSIGVAHCPNFRYRLKDRVKANEVEGSLKVVMGFQCLNKANMVPMDSITQYKMDSMFYKQLLLKRALLESDQWLGSDPRTQPLVQKFADDETEWFKKFTESIIKMGQIQVLTGNQGEIRRNCRFVN</sequence>
<feature type="chain" id="PRO_5040534703" description="Peroxidase" evidence="21">
    <location>
        <begin position="21"/>
        <end position="336"/>
    </location>
</feature>
<feature type="binding site" description="axial binding residue" evidence="18">
    <location>
        <position position="211"/>
    </location>
    <ligand>
        <name>heme b</name>
        <dbReference type="ChEBI" id="CHEBI:60344"/>
    </ligand>
    <ligandPart>
        <name>Fe</name>
        <dbReference type="ChEBI" id="CHEBI:18248"/>
    </ligandPart>
</feature>
<evidence type="ECO:0000256" key="16">
    <source>
        <dbReference type="ARBA" id="ARBA00023324"/>
    </source>
</evidence>
<comment type="cofactor">
    <cofactor evidence="18 21">
        <name>heme b</name>
        <dbReference type="ChEBI" id="CHEBI:60344"/>
    </cofactor>
    <text evidence="18 21">Binds 1 heme b (iron(II)-protoporphyrin IX) group per subunit.</text>
</comment>
<evidence type="ECO:0000256" key="19">
    <source>
        <dbReference type="PIRSR" id="PIRSR600823-4"/>
    </source>
</evidence>
<comment type="similarity">
    <text evidence="21">Belongs to the peroxidase family. Classical plant (class III) peroxidase subfamily.</text>
</comment>
<feature type="binding site" evidence="18">
    <location>
        <position position="87"/>
    </location>
    <ligand>
        <name>Ca(2+)</name>
        <dbReference type="ChEBI" id="CHEBI:29108"/>
        <label>1</label>
    </ligand>
</feature>
<dbReference type="InterPro" id="IPR019793">
    <property type="entry name" value="Peroxidases_heam-ligand_BS"/>
</dbReference>
<dbReference type="PANTHER" id="PTHR31517:SF84">
    <property type="entry name" value="PEROXIDASE"/>
    <property type="match status" value="1"/>
</dbReference>
<dbReference type="SUPFAM" id="SSF48113">
    <property type="entry name" value="Heme-dependent peroxidases"/>
    <property type="match status" value="1"/>
</dbReference>
<feature type="disulfide bond" evidence="20">
    <location>
        <begin position="52"/>
        <end position="133"/>
    </location>
</feature>
<dbReference type="FunFam" id="1.10.520.10:FF:000006">
    <property type="entry name" value="Peroxidase"/>
    <property type="match status" value="1"/>
</dbReference>
<evidence type="ECO:0000256" key="2">
    <source>
        <dbReference type="ARBA" id="ARBA00002322"/>
    </source>
</evidence>
<feature type="binding site" evidence="18">
    <location>
        <position position="91"/>
    </location>
    <ligand>
        <name>Ca(2+)</name>
        <dbReference type="ChEBI" id="CHEBI:29108"/>
        <label>1</label>
    </ligand>
</feature>
<dbReference type="InterPro" id="IPR033905">
    <property type="entry name" value="Secretory_peroxidase"/>
</dbReference>
<dbReference type="PROSITE" id="PS50873">
    <property type="entry name" value="PEROXIDASE_4"/>
    <property type="match status" value="1"/>
</dbReference>
<evidence type="ECO:0000256" key="9">
    <source>
        <dbReference type="ARBA" id="ARBA00022723"/>
    </source>
</evidence>
<evidence type="ECO:0000256" key="21">
    <source>
        <dbReference type="RuleBase" id="RU362060"/>
    </source>
</evidence>
<evidence type="ECO:0000256" key="18">
    <source>
        <dbReference type="PIRSR" id="PIRSR600823-3"/>
    </source>
</evidence>
<comment type="catalytic activity">
    <reaction evidence="1 21">
        <text>2 a phenolic donor + H2O2 = 2 a phenolic radical donor + 2 H2O</text>
        <dbReference type="Rhea" id="RHEA:56136"/>
        <dbReference type="ChEBI" id="CHEBI:15377"/>
        <dbReference type="ChEBI" id="CHEBI:16240"/>
        <dbReference type="ChEBI" id="CHEBI:139520"/>
        <dbReference type="ChEBI" id="CHEBI:139521"/>
        <dbReference type="EC" id="1.11.1.7"/>
    </reaction>
</comment>
<keyword evidence="6 21" id="KW-0964">Secreted</keyword>
<evidence type="ECO:0000313" key="24">
    <source>
        <dbReference type="Proteomes" id="UP001152484"/>
    </source>
</evidence>
<keyword evidence="13 18" id="KW-0408">Iron</keyword>
<comment type="function">
    <text evidence="2">Removal of H(2)O(2), oxidation of toxic reductants, biosynthesis and degradation of lignin, suberization, auxin catabolism, response to environmental stresses such as wounding, pathogen attack and oxidative stress. These functions might be dependent on each isozyme/isoform in each plant tissue.</text>
</comment>
<dbReference type="EC" id="1.11.1.7" evidence="5 21"/>
<dbReference type="GO" id="GO:0005576">
    <property type="term" value="C:extracellular region"/>
    <property type="evidence" value="ECO:0007669"/>
    <property type="project" value="UniProtKB-SubCell"/>
</dbReference>
<evidence type="ECO:0000256" key="20">
    <source>
        <dbReference type="PIRSR" id="PIRSR600823-5"/>
    </source>
</evidence>
<proteinExistence type="inferred from homology"/>
<keyword evidence="11 18" id="KW-0106">Calcium</keyword>
<organism evidence="23 24">
    <name type="scientific">Cuscuta europaea</name>
    <name type="common">European dodder</name>
    <dbReference type="NCBI Taxonomy" id="41803"/>
    <lineage>
        <taxon>Eukaryota</taxon>
        <taxon>Viridiplantae</taxon>
        <taxon>Streptophyta</taxon>
        <taxon>Embryophyta</taxon>
        <taxon>Tracheophyta</taxon>
        <taxon>Spermatophyta</taxon>
        <taxon>Magnoliopsida</taxon>
        <taxon>eudicotyledons</taxon>
        <taxon>Gunneridae</taxon>
        <taxon>Pentapetalae</taxon>
        <taxon>asterids</taxon>
        <taxon>lamiids</taxon>
        <taxon>Solanales</taxon>
        <taxon>Convolvulaceae</taxon>
        <taxon>Cuscuteae</taxon>
        <taxon>Cuscuta</taxon>
        <taxon>Cuscuta subgen. Cuscuta</taxon>
    </lineage>
</organism>
<keyword evidence="7 21" id="KW-0575">Peroxidase</keyword>
<feature type="binding site" evidence="18">
    <location>
        <position position="84"/>
    </location>
    <ligand>
        <name>Ca(2+)</name>
        <dbReference type="ChEBI" id="CHEBI:29108"/>
        <label>1</label>
    </ligand>
</feature>
<dbReference type="GO" id="GO:0046872">
    <property type="term" value="F:metal ion binding"/>
    <property type="evidence" value="ECO:0007669"/>
    <property type="project" value="UniProtKB-UniRule"/>
</dbReference>
<dbReference type="PRINTS" id="PR00458">
    <property type="entry name" value="PEROXIDASE"/>
</dbReference>
<dbReference type="GO" id="GO:0006979">
    <property type="term" value="P:response to oxidative stress"/>
    <property type="evidence" value="ECO:0007669"/>
    <property type="project" value="UniProtKB-UniRule"/>
</dbReference>
<dbReference type="AlphaFoldDB" id="A0A9P0ZQF2"/>
<evidence type="ECO:0000256" key="7">
    <source>
        <dbReference type="ARBA" id="ARBA00022559"/>
    </source>
</evidence>
<feature type="binding site" evidence="18">
    <location>
        <position position="89"/>
    </location>
    <ligand>
        <name>Ca(2+)</name>
        <dbReference type="ChEBI" id="CHEBI:29108"/>
        <label>1</label>
    </ligand>
</feature>
<evidence type="ECO:0000313" key="23">
    <source>
        <dbReference type="EMBL" id="CAH9108385.1"/>
    </source>
</evidence>
<evidence type="ECO:0000256" key="15">
    <source>
        <dbReference type="ARBA" id="ARBA00023180"/>
    </source>
</evidence>
<dbReference type="GO" id="GO:0042744">
    <property type="term" value="P:hydrogen peroxide catabolic process"/>
    <property type="evidence" value="ECO:0007669"/>
    <property type="project" value="UniProtKB-KW"/>
</dbReference>
<dbReference type="InterPro" id="IPR002016">
    <property type="entry name" value="Haem_peroxidase"/>
</dbReference>
<comment type="subcellular location">
    <subcellularLocation>
        <location evidence="3 21">Secreted</location>
    </subcellularLocation>
</comment>
<dbReference type="InterPro" id="IPR000823">
    <property type="entry name" value="Peroxidase_pln"/>
</dbReference>
<evidence type="ECO:0000256" key="3">
    <source>
        <dbReference type="ARBA" id="ARBA00004613"/>
    </source>
</evidence>
<feature type="disulfide bond" evidence="20">
    <location>
        <begin position="139"/>
        <end position="332"/>
    </location>
</feature>
<feature type="binding site" evidence="18">
    <location>
        <position position="259"/>
    </location>
    <ligand>
        <name>Ca(2+)</name>
        <dbReference type="ChEBI" id="CHEBI:29108"/>
        <label>2</label>
    </ligand>
</feature>
<comment type="caution">
    <text evidence="23">The sequence shown here is derived from an EMBL/GenBank/DDBJ whole genome shotgun (WGS) entry which is preliminary data.</text>
</comment>